<proteinExistence type="predicted"/>
<comment type="caution">
    <text evidence="1">The sequence shown here is derived from an EMBL/GenBank/DDBJ whole genome shotgun (WGS) entry which is preliminary data.</text>
</comment>
<evidence type="ECO:0000313" key="2">
    <source>
        <dbReference type="Proteomes" id="UP000051836"/>
    </source>
</evidence>
<reference evidence="1 2" key="1">
    <citation type="submission" date="2015-10" db="EMBL/GenBank/DDBJ databases">
        <authorList>
            <person name="Gilbert D.G."/>
        </authorList>
    </citation>
    <scope>NUCLEOTIDE SEQUENCE [LARGE SCALE GENOMIC DNA]</scope>
    <source>
        <strain evidence="1">FVVF132</strain>
    </source>
</reference>
<dbReference type="EMBL" id="LMAW01000516">
    <property type="protein sequence ID" value="KQL37648.1"/>
    <property type="molecule type" value="Genomic_DNA"/>
</dbReference>
<organism evidence="1 2">
    <name type="scientific">Amazona aestiva</name>
    <name type="common">Blue-fronted Amazon parrot</name>
    <dbReference type="NCBI Taxonomy" id="12930"/>
    <lineage>
        <taxon>Eukaryota</taxon>
        <taxon>Metazoa</taxon>
        <taxon>Chordata</taxon>
        <taxon>Craniata</taxon>
        <taxon>Vertebrata</taxon>
        <taxon>Euteleostomi</taxon>
        <taxon>Archelosauria</taxon>
        <taxon>Archosauria</taxon>
        <taxon>Dinosauria</taxon>
        <taxon>Saurischia</taxon>
        <taxon>Theropoda</taxon>
        <taxon>Coelurosauria</taxon>
        <taxon>Aves</taxon>
        <taxon>Neognathae</taxon>
        <taxon>Neoaves</taxon>
        <taxon>Telluraves</taxon>
        <taxon>Australaves</taxon>
        <taxon>Psittaciformes</taxon>
        <taxon>Psittacidae</taxon>
        <taxon>Amazona</taxon>
    </lineage>
</organism>
<gene>
    <name evidence="1" type="ORF">AAES_28985</name>
</gene>
<dbReference type="AlphaFoldDB" id="A0A0Q3S6Q0"/>
<evidence type="ECO:0000313" key="1">
    <source>
        <dbReference type="EMBL" id="KQL37648.1"/>
    </source>
</evidence>
<protein>
    <submittedName>
        <fullName evidence="1">Uncharacterized protein</fullName>
    </submittedName>
</protein>
<sequence length="71" mass="7319">MRSVSLRSACAAECGERGAAVRAGRVVVGAMATVLNLNNEVDEDKIYLQSRTVPAAVSKVSGVATSSVILI</sequence>
<dbReference type="Proteomes" id="UP000051836">
    <property type="component" value="Unassembled WGS sequence"/>
</dbReference>
<name>A0A0Q3S6Q0_AMAAE</name>
<accession>A0A0Q3S6Q0</accession>
<keyword evidence="2" id="KW-1185">Reference proteome</keyword>